<dbReference type="Gene3D" id="3.40.50.720">
    <property type="entry name" value="NAD(P)-binding Rossmann-like Domain"/>
    <property type="match status" value="1"/>
</dbReference>
<dbReference type="InterPro" id="IPR000683">
    <property type="entry name" value="Gfo/Idh/MocA-like_OxRdtase_N"/>
</dbReference>
<dbReference type="STRING" id="1605367.AFM12_00375"/>
<evidence type="ECO:0000313" key="4">
    <source>
        <dbReference type="Proteomes" id="UP000050454"/>
    </source>
</evidence>
<keyword evidence="4" id="KW-1185">Reference proteome</keyword>
<dbReference type="InterPro" id="IPR052515">
    <property type="entry name" value="Gfo/Idh/MocA_Oxidoreductase"/>
</dbReference>
<comment type="caution">
    <text evidence="3">The sequence shown here is derived from an EMBL/GenBank/DDBJ whole genome shotgun (WGS) entry which is preliminary data.</text>
</comment>
<dbReference type="PANTHER" id="PTHR43249">
    <property type="entry name" value="UDP-N-ACETYL-2-AMINO-2-DEOXY-D-GLUCURONATE OXIDASE"/>
    <property type="match status" value="1"/>
</dbReference>
<dbReference type="SUPFAM" id="SSF55347">
    <property type="entry name" value="Glyceraldehyde-3-phosphate dehydrogenase-like, C-terminal domain"/>
    <property type="match status" value="1"/>
</dbReference>
<dbReference type="PANTHER" id="PTHR43249:SF1">
    <property type="entry name" value="D-GLUCOSIDE 3-DEHYDROGENASE"/>
    <property type="match status" value="1"/>
</dbReference>
<dbReference type="SUPFAM" id="SSF51735">
    <property type="entry name" value="NAD(P)-binding Rossmann-fold domains"/>
    <property type="match status" value="1"/>
</dbReference>
<accession>A0A0P7BW07</accession>
<dbReference type="PATRIC" id="fig|1605367.3.peg.1398"/>
<feature type="domain" description="GFO/IDH/MocA-like oxidoreductase" evidence="2">
    <location>
        <begin position="130"/>
        <end position="259"/>
    </location>
</feature>
<dbReference type="AlphaFoldDB" id="A0A0P7BW07"/>
<dbReference type="Gene3D" id="3.30.360.10">
    <property type="entry name" value="Dihydrodipicolinate Reductase, domain 2"/>
    <property type="match status" value="1"/>
</dbReference>
<sequence length="330" mass="36713">MIKWGIIGVGDVCEIKSGPALQNAEGSELVAVMRRTGYLAEDFAKRHGVPKWYDKAEDLINDAEINAVYIATPPDGHAPYAKMVAEAGKTVYVEKPMARSHEECLTMVEACEKAGVKLFVAYYRRALPNFLKIKELIDSNTIGDIRFIDIKVHKSLKPDIVGQSENLDNWRTKPDVAGAGYFYDLASHQLDYFDFLFGHVVKANGIAKNFGGLYSAEDTTLGTFEFENGVLGMGSWCFATDVDSELEKTTIYGSKGRIEFSFFTGSDVFLFQENAKVEKFSFEMPKHIQQPLIQGMVDELNGLNNRCPSTGISGARTNKVLEEICVRVDK</sequence>
<evidence type="ECO:0000313" key="3">
    <source>
        <dbReference type="EMBL" id="KPM49142.1"/>
    </source>
</evidence>
<feature type="domain" description="Gfo/Idh/MocA-like oxidoreductase N-terminal" evidence="1">
    <location>
        <begin position="2"/>
        <end position="122"/>
    </location>
</feature>
<dbReference type="RefSeq" id="WP_055143051.1">
    <property type="nucleotide sequence ID" value="NZ_JXSZ01000005.1"/>
</dbReference>
<dbReference type="EMBL" id="LGTQ01000005">
    <property type="protein sequence ID" value="KPM49142.1"/>
    <property type="molecule type" value="Genomic_DNA"/>
</dbReference>
<dbReference type="InterPro" id="IPR036291">
    <property type="entry name" value="NAD(P)-bd_dom_sf"/>
</dbReference>
<dbReference type="GO" id="GO:0000166">
    <property type="term" value="F:nucleotide binding"/>
    <property type="evidence" value="ECO:0007669"/>
    <property type="project" value="InterPro"/>
</dbReference>
<evidence type="ECO:0000259" key="2">
    <source>
        <dbReference type="Pfam" id="PF22725"/>
    </source>
</evidence>
<name>A0A0P7BW07_9BACT</name>
<gene>
    <name evidence="3" type="ORF">AFM12_00375</name>
</gene>
<proteinExistence type="predicted"/>
<dbReference type="InterPro" id="IPR055170">
    <property type="entry name" value="GFO_IDH_MocA-like_dom"/>
</dbReference>
<organism evidence="3 4">
    <name type="scientific">Jiulongibacter sediminis</name>
    <dbReference type="NCBI Taxonomy" id="1605367"/>
    <lineage>
        <taxon>Bacteria</taxon>
        <taxon>Pseudomonadati</taxon>
        <taxon>Bacteroidota</taxon>
        <taxon>Cytophagia</taxon>
        <taxon>Cytophagales</taxon>
        <taxon>Leadbetterellaceae</taxon>
        <taxon>Jiulongibacter</taxon>
    </lineage>
</organism>
<dbReference type="OrthoDB" id="9795543at2"/>
<dbReference type="Pfam" id="PF22725">
    <property type="entry name" value="GFO_IDH_MocA_C3"/>
    <property type="match status" value="1"/>
</dbReference>
<dbReference type="Pfam" id="PF01408">
    <property type="entry name" value="GFO_IDH_MocA"/>
    <property type="match status" value="1"/>
</dbReference>
<reference evidence="3 4" key="1">
    <citation type="submission" date="2015-07" db="EMBL/GenBank/DDBJ databases">
        <title>The draft genome sequence of Leadbetterella sp. JN14-9.</title>
        <authorList>
            <person name="Liu Y."/>
            <person name="Du J."/>
            <person name="Shao Z."/>
        </authorList>
    </citation>
    <scope>NUCLEOTIDE SEQUENCE [LARGE SCALE GENOMIC DNA]</scope>
    <source>
        <strain evidence="3 4">JN14-9</strain>
    </source>
</reference>
<protein>
    <submittedName>
        <fullName evidence="3">Oxidoreductase</fullName>
    </submittedName>
</protein>
<dbReference type="Proteomes" id="UP000050454">
    <property type="component" value="Unassembled WGS sequence"/>
</dbReference>
<evidence type="ECO:0000259" key="1">
    <source>
        <dbReference type="Pfam" id="PF01408"/>
    </source>
</evidence>